<accession>A0AAN8UL91</accession>
<dbReference type="PANTHER" id="PTHR31717:SF60">
    <property type="entry name" value="B-BOX TYPE ZINC FINGER FAMILY PROTEIN"/>
    <property type="match status" value="1"/>
</dbReference>
<feature type="compositionally biased region" description="Basic and acidic residues" evidence="5">
    <location>
        <begin position="198"/>
        <end position="211"/>
    </location>
</feature>
<evidence type="ECO:0000256" key="1">
    <source>
        <dbReference type="ARBA" id="ARBA00022723"/>
    </source>
</evidence>
<keyword evidence="1" id="KW-0479">Metal-binding</keyword>
<comment type="caution">
    <text evidence="7">The sequence shown here is derived from an EMBL/GenBank/DDBJ whole genome shotgun (WGS) entry which is preliminary data.</text>
</comment>
<evidence type="ECO:0000256" key="3">
    <source>
        <dbReference type="ARBA" id="ARBA00022833"/>
    </source>
</evidence>
<feature type="compositionally biased region" description="Acidic residues" evidence="5">
    <location>
        <begin position="113"/>
        <end position="145"/>
    </location>
</feature>
<dbReference type="Gene3D" id="3.30.160.60">
    <property type="entry name" value="Classic Zinc Finger"/>
    <property type="match status" value="1"/>
</dbReference>
<dbReference type="InterPro" id="IPR049808">
    <property type="entry name" value="CONSTANS-like_Bbox1"/>
</dbReference>
<evidence type="ECO:0000313" key="8">
    <source>
        <dbReference type="Proteomes" id="UP001370490"/>
    </source>
</evidence>
<dbReference type="Proteomes" id="UP001370490">
    <property type="component" value="Unassembled WGS sequence"/>
</dbReference>
<keyword evidence="3" id="KW-0862">Zinc</keyword>
<evidence type="ECO:0000259" key="6">
    <source>
        <dbReference type="PROSITE" id="PS50119"/>
    </source>
</evidence>
<evidence type="ECO:0000256" key="5">
    <source>
        <dbReference type="SAM" id="MobiDB-lite"/>
    </source>
</evidence>
<gene>
    <name evidence="7" type="ORF">RJ641_017360</name>
</gene>
<dbReference type="InterPro" id="IPR000315">
    <property type="entry name" value="Znf_B-box"/>
</dbReference>
<dbReference type="Pfam" id="PF00643">
    <property type="entry name" value="zf-B_box"/>
    <property type="match status" value="1"/>
</dbReference>
<dbReference type="CDD" id="cd19821">
    <property type="entry name" value="Bbox1_BBX-like"/>
    <property type="match status" value="1"/>
</dbReference>
<sequence length="226" mass="25081">MSFSELRKTKEWLRSGERNKKREREKREGEMKGCELCKSMAKMYCESDQASLCWDCDSKVHSANFLVARHTRCLLCHVCQSPTAWKASGEKLFPTVSVCEKCVRAKRQGGNDITDEDVEDENDGNDEFDMEDVDDENDDDDEDGDNQVVPWSLTPPPTGSSSSSSEEFSTVSDPRSNENLSSPSISSAQVGGAGARMMFDHKRTESRRSAHQETGGSSGKDTMAGK</sequence>
<feature type="region of interest" description="Disordered" evidence="5">
    <location>
        <begin position="1"/>
        <end position="25"/>
    </location>
</feature>
<keyword evidence="8" id="KW-1185">Reference proteome</keyword>
<dbReference type="SMART" id="SM00336">
    <property type="entry name" value="BBOX"/>
    <property type="match status" value="1"/>
</dbReference>
<dbReference type="AlphaFoldDB" id="A0AAN8UL91"/>
<evidence type="ECO:0000256" key="4">
    <source>
        <dbReference type="PROSITE-ProRule" id="PRU00024"/>
    </source>
</evidence>
<proteinExistence type="predicted"/>
<dbReference type="PROSITE" id="PS50119">
    <property type="entry name" value="ZF_BBOX"/>
    <property type="match status" value="1"/>
</dbReference>
<feature type="domain" description="B box-type" evidence="6">
    <location>
        <begin position="29"/>
        <end position="75"/>
    </location>
</feature>
<feature type="compositionally biased region" description="Low complexity" evidence="5">
    <location>
        <begin position="159"/>
        <end position="187"/>
    </location>
</feature>
<evidence type="ECO:0000313" key="7">
    <source>
        <dbReference type="EMBL" id="KAK6918938.1"/>
    </source>
</evidence>
<keyword evidence="2 4" id="KW-0863">Zinc-finger</keyword>
<dbReference type="PANTHER" id="PTHR31717">
    <property type="entry name" value="ZINC FINGER PROTEIN CONSTANS-LIKE 10"/>
    <property type="match status" value="1"/>
</dbReference>
<evidence type="ECO:0000256" key="2">
    <source>
        <dbReference type="ARBA" id="ARBA00022771"/>
    </source>
</evidence>
<name>A0AAN8UL91_9MAGN</name>
<dbReference type="GO" id="GO:0008270">
    <property type="term" value="F:zinc ion binding"/>
    <property type="evidence" value="ECO:0007669"/>
    <property type="project" value="UniProtKB-KW"/>
</dbReference>
<organism evidence="7 8">
    <name type="scientific">Dillenia turbinata</name>
    <dbReference type="NCBI Taxonomy" id="194707"/>
    <lineage>
        <taxon>Eukaryota</taxon>
        <taxon>Viridiplantae</taxon>
        <taxon>Streptophyta</taxon>
        <taxon>Embryophyta</taxon>
        <taxon>Tracheophyta</taxon>
        <taxon>Spermatophyta</taxon>
        <taxon>Magnoliopsida</taxon>
        <taxon>eudicotyledons</taxon>
        <taxon>Gunneridae</taxon>
        <taxon>Pentapetalae</taxon>
        <taxon>Dilleniales</taxon>
        <taxon>Dilleniaceae</taxon>
        <taxon>Dillenia</taxon>
    </lineage>
</organism>
<reference evidence="7 8" key="1">
    <citation type="submission" date="2023-12" db="EMBL/GenBank/DDBJ databases">
        <title>A high-quality genome assembly for Dillenia turbinata (Dilleniales).</title>
        <authorList>
            <person name="Chanderbali A."/>
        </authorList>
    </citation>
    <scope>NUCLEOTIDE SEQUENCE [LARGE SCALE GENOMIC DNA]</scope>
    <source>
        <strain evidence="7">LSX21</strain>
        <tissue evidence="7">Leaf</tissue>
    </source>
</reference>
<dbReference type="EMBL" id="JBAMMX010000022">
    <property type="protein sequence ID" value="KAK6918938.1"/>
    <property type="molecule type" value="Genomic_DNA"/>
</dbReference>
<feature type="region of interest" description="Disordered" evidence="5">
    <location>
        <begin position="110"/>
        <end position="226"/>
    </location>
</feature>
<protein>
    <submittedName>
        <fullName evidence="7">B-box-type zinc finger</fullName>
    </submittedName>
</protein>